<comment type="subcellular location">
    <subcellularLocation>
        <location evidence="1">Membrane</location>
        <topology evidence="1">Multi-pass membrane protein</topology>
    </subcellularLocation>
</comment>
<evidence type="ECO:0000256" key="4">
    <source>
        <dbReference type="ARBA" id="ARBA00023136"/>
    </source>
</evidence>
<name>A0A381REQ8_9ZZZZ</name>
<organism evidence="7">
    <name type="scientific">marine metagenome</name>
    <dbReference type="NCBI Taxonomy" id="408172"/>
    <lineage>
        <taxon>unclassified sequences</taxon>
        <taxon>metagenomes</taxon>
        <taxon>ecological metagenomes</taxon>
    </lineage>
</organism>
<dbReference type="HAMAP" id="MF_00445">
    <property type="entry name" value="NDH1_NuoN_1"/>
    <property type="match status" value="1"/>
</dbReference>
<feature type="transmembrane region" description="Helical" evidence="5">
    <location>
        <begin position="16"/>
        <end position="37"/>
    </location>
</feature>
<feature type="transmembrane region" description="Helical" evidence="5">
    <location>
        <begin position="211"/>
        <end position="235"/>
    </location>
</feature>
<evidence type="ECO:0000256" key="3">
    <source>
        <dbReference type="ARBA" id="ARBA00022989"/>
    </source>
</evidence>
<feature type="transmembrane region" description="Helical" evidence="5">
    <location>
        <begin position="306"/>
        <end position="324"/>
    </location>
</feature>
<dbReference type="NCBIfam" id="TIGR01770">
    <property type="entry name" value="NDH_I_N"/>
    <property type="match status" value="1"/>
</dbReference>
<keyword evidence="4 5" id="KW-0472">Membrane</keyword>
<dbReference type="InterPro" id="IPR001750">
    <property type="entry name" value="ND/Mrp_TM"/>
</dbReference>
<evidence type="ECO:0000259" key="6">
    <source>
        <dbReference type="Pfam" id="PF00361"/>
    </source>
</evidence>
<feature type="transmembrane region" description="Helical" evidence="5">
    <location>
        <begin position="413"/>
        <end position="435"/>
    </location>
</feature>
<evidence type="ECO:0000256" key="2">
    <source>
        <dbReference type="ARBA" id="ARBA00022692"/>
    </source>
</evidence>
<feature type="transmembrane region" description="Helical" evidence="5">
    <location>
        <begin position="136"/>
        <end position="155"/>
    </location>
</feature>
<feature type="transmembrane region" description="Helical" evidence="5">
    <location>
        <begin position="247"/>
        <end position="271"/>
    </location>
</feature>
<evidence type="ECO:0000256" key="1">
    <source>
        <dbReference type="ARBA" id="ARBA00004141"/>
    </source>
</evidence>
<evidence type="ECO:0000256" key="5">
    <source>
        <dbReference type="SAM" id="Phobius"/>
    </source>
</evidence>
<feature type="transmembrane region" description="Helical" evidence="5">
    <location>
        <begin position="455"/>
        <end position="478"/>
    </location>
</feature>
<feature type="transmembrane region" description="Helical" evidence="5">
    <location>
        <begin position="277"/>
        <end position="297"/>
    </location>
</feature>
<feature type="transmembrane region" description="Helical" evidence="5">
    <location>
        <begin position="44"/>
        <end position="64"/>
    </location>
</feature>
<evidence type="ECO:0000313" key="7">
    <source>
        <dbReference type="EMBL" id="SUZ89428.1"/>
    </source>
</evidence>
<dbReference type="AlphaFoldDB" id="A0A381REQ8"/>
<dbReference type="InterPro" id="IPR010096">
    <property type="entry name" value="NADH-Q_OxRdtase_suN/2"/>
</dbReference>
<accession>A0A381REQ8</accession>
<feature type="transmembrane region" description="Helical" evidence="5">
    <location>
        <begin position="114"/>
        <end position="130"/>
    </location>
</feature>
<keyword evidence="2 5" id="KW-0812">Transmembrane</keyword>
<feature type="domain" description="NADH:quinone oxidoreductase/Mrp antiporter transmembrane" evidence="6">
    <location>
        <begin position="132"/>
        <end position="424"/>
    </location>
</feature>
<dbReference type="GO" id="GO:0016020">
    <property type="term" value="C:membrane"/>
    <property type="evidence" value="ECO:0007669"/>
    <property type="project" value="UniProtKB-SubCell"/>
</dbReference>
<dbReference type="GO" id="GO:0008137">
    <property type="term" value="F:NADH dehydrogenase (ubiquinone) activity"/>
    <property type="evidence" value="ECO:0007669"/>
    <property type="project" value="InterPro"/>
</dbReference>
<feature type="transmembrane region" description="Helical" evidence="5">
    <location>
        <begin position="336"/>
        <end position="358"/>
    </location>
</feature>
<feature type="transmembrane region" description="Helical" evidence="5">
    <location>
        <begin position="167"/>
        <end position="191"/>
    </location>
</feature>
<dbReference type="PRINTS" id="PR01434">
    <property type="entry name" value="NADHDHGNASE5"/>
</dbReference>
<sequence>MDVLHAFTRPLLDWHALAPELTLLAFGTLITIVDIIWDERSKQIMPTLAGVGLLATLVPILTLAVDGTERSMFGGAYVVDDFSLVVKALFLISGYVVVLMSIDYIREGDYYENEYYTLMLTSLLGMVMMSSSRDLISIFVALELLSIPAYMLAAWRKGGPRSNEAGLKYYLMGVFASAVMLYGMSLVYGLAGSTTLDAIAQELGSGPSNPVAILGILFVLIGFAFKVSAVPFHTWAPDTYEGAPTPVTAFLAVASKTAGMVALIQLVFVAFLGRDDVIQPFFWLISVLTMTVGNLIALRQTNIVRLLAYSGIAQGGFMLVPFAVAADAPARAIEAVVIYLAIYAFMNLGAFTVVLAVARKTRSGEIDSYGGLFQYAPGLAVAMTIFLAALAGIPPAGGWFAKFGLFRALLDAGGGWAAGLGVIVAINTVIAFAYYARVLMQMWFQPAPNDDERPIVVTGALGAALVVTLVATMAFGVLPGLVGHFGDVSVLSALGG</sequence>
<dbReference type="PANTHER" id="PTHR22773">
    <property type="entry name" value="NADH DEHYDROGENASE"/>
    <property type="match status" value="1"/>
</dbReference>
<dbReference type="Pfam" id="PF00361">
    <property type="entry name" value="Proton_antipo_M"/>
    <property type="match status" value="1"/>
</dbReference>
<gene>
    <name evidence="7" type="ORF">METZ01_LOCUS42282</name>
</gene>
<keyword evidence="3 5" id="KW-1133">Transmembrane helix</keyword>
<feature type="transmembrane region" description="Helical" evidence="5">
    <location>
        <begin position="84"/>
        <end position="102"/>
    </location>
</feature>
<reference evidence="7" key="1">
    <citation type="submission" date="2018-05" db="EMBL/GenBank/DDBJ databases">
        <authorList>
            <person name="Lanie J.A."/>
            <person name="Ng W.-L."/>
            <person name="Kazmierczak K.M."/>
            <person name="Andrzejewski T.M."/>
            <person name="Davidsen T.M."/>
            <person name="Wayne K.J."/>
            <person name="Tettelin H."/>
            <person name="Glass J.I."/>
            <person name="Rusch D."/>
            <person name="Podicherti R."/>
            <person name="Tsui H.-C.T."/>
            <person name="Winkler M.E."/>
        </authorList>
    </citation>
    <scope>NUCLEOTIDE SEQUENCE</scope>
</reference>
<proteinExistence type="inferred from homology"/>
<dbReference type="GO" id="GO:0042773">
    <property type="term" value="P:ATP synthesis coupled electron transport"/>
    <property type="evidence" value="ECO:0007669"/>
    <property type="project" value="InterPro"/>
</dbReference>
<feature type="transmembrane region" description="Helical" evidence="5">
    <location>
        <begin position="379"/>
        <end position="401"/>
    </location>
</feature>
<protein>
    <recommendedName>
        <fullName evidence="6">NADH:quinone oxidoreductase/Mrp antiporter transmembrane domain-containing protein</fullName>
    </recommendedName>
</protein>
<dbReference type="EMBL" id="UINC01001816">
    <property type="protein sequence ID" value="SUZ89428.1"/>
    <property type="molecule type" value="Genomic_DNA"/>
</dbReference>